<dbReference type="AlphaFoldDB" id="A0A7J9UWU8"/>
<dbReference type="PANTHER" id="PTHR30388">
    <property type="entry name" value="ALDEHYDE OXIDOREDUCTASE MOLYBDENUM COFACTOR ASSEMBLY PROTEIN"/>
    <property type="match status" value="1"/>
</dbReference>
<dbReference type="Proteomes" id="UP000429644">
    <property type="component" value="Unassembled WGS sequence"/>
</dbReference>
<feature type="domain" description="XdhC Rossmann" evidence="2">
    <location>
        <begin position="200"/>
        <end position="342"/>
    </location>
</feature>
<evidence type="ECO:0000313" key="4">
    <source>
        <dbReference type="Proteomes" id="UP000429644"/>
    </source>
</evidence>
<proteinExistence type="predicted"/>
<keyword evidence="4" id="KW-1185">Reference proteome</keyword>
<name>A0A7J9UWU8_9MICO</name>
<dbReference type="Pfam" id="PF13478">
    <property type="entry name" value="XdhC_C"/>
    <property type="match status" value="1"/>
</dbReference>
<dbReference type="PANTHER" id="PTHR30388:SF4">
    <property type="entry name" value="MOLYBDENUM COFACTOR INSERTION CHAPERONE PAOD"/>
    <property type="match status" value="1"/>
</dbReference>
<organism evidence="3 4">
    <name type="scientific">Georgenia ruanii</name>
    <dbReference type="NCBI Taxonomy" id="348442"/>
    <lineage>
        <taxon>Bacteria</taxon>
        <taxon>Bacillati</taxon>
        <taxon>Actinomycetota</taxon>
        <taxon>Actinomycetes</taxon>
        <taxon>Micrococcales</taxon>
        <taxon>Bogoriellaceae</taxon>
        <taxon>Georgenia</taxon>
    </lineage>
</organism>
<feature type="domain" description="XdhC- CoxI" evidence="1">
    <location>
        <begin position="13"/>
        <end position="75"/>
    </location>
</feature>
<protein>
    <submittedName>
        <fullName evidence="3">XshC-Cox1 family protein</fullName>
    </submittedName>
</protein>
<dbReference type="OrthoDB" id="9815497at2"/>
<dbReference type="InterPro" id="IPR027051">
    <property type="entry name" value="XdhC_Rossmann_dom"/>
</dbReference>
<evidence type="ECO:0000259" key="2">
    <source>
        <dbReference type="Pfam" id="PF13478"/>
    </source>
</evidence>
<gene>
    <name evidence="3" type="ORF">GB882_10515</name>
</gene>
<accession>A0A7J9UWU8</accession>
<sequence>MRDILESIRSWTEPFAVATVVRTWKSSPRGPGASMAVNAAGEAVGSVSGGCVEGAVYEVCGEVLEAGRPQVVRYGVSDNDAFEVGLTCGGTIELFVQRVDPAAPDHLADLLPAVDAERPAALATIVDAQDGNLVGRHLLLVDGVARGGTGDERLDAALVDAAAGLLEHGRNQMVHLGSHGERRMDELSVFVESFAPAPRMIVFGAIDFAAAVARMGSFLGYHVTVCDARPVFATRARFPDVDEIVVQWPHEYLRSVAVDERTVLCVLTHDPKFDIPLLVEALNGPAAYIGVMGSRRTHVERNAQLLERGITEEQLARLSSPIGLDLGAHTPEETAVSIAGEIIALRWGGTGRRLSDVDTPIHREQPTVALRA</sequence>
<dbReference type="Pfam" id="PF02625">
    <property type="entry name" value="XdhC_CoxI"/>
    <property type="match status" value="2"/>
</dbReference>
<dbReference type="EMBL" id="WHPD01002270">
    <property type="protein sequence ID" value="MPV89101.1"/>
    <property type="molecule type" value="Genomic_DNA"/>
</dbReference>
<dbReference type="Gene3D" id="3.40.50.720">
    <property type="entry name" value="NAD(P)-binding Rossmann-like Domain"/>
    <property type="match status" value="1"/>
</dbReference>
<feature type="domain" description="XdhC- CoxI" evidence="1">
    <location>
        <begin position="114"/>
        <end position="176"/>
    </location>
</feature>
<reference evidence="3 4" key="1">
    <citation type="submission" date="2019-10" db="EMBL/GenBank/DDBJ databases">
        <title>Georgenia wutianyii sp. nov. and Georgenia yuyongxinii sp. nov. isolated from plateau pika (Ochotona curzoniae) in the Qinghai-Tibet plateau of China.</title>
        <authorList>
            <person name="Tian Z."/>
        </authorList>
    </citation>
    <scope>NUCLEOTIDE SEQUENCE [LARGE SCALE GENOMIC DNA]</scope>
    <source>
        <strain evidence="3 4">JCM 15130</strain>
    </source>
</reference>
<evidence type="ECO:0000259" key="1">
    <source>
        <dbReference type="Pfam" id="PF02625"/>
    </source>
</evidence>
<comment type="caution">
    <text evidence="3">The sequence shown here is derived from an EMBL/GenBank/DDBJ whole genome shotgun (WGS) entry which is preliminary data.</text>
</comment>
<dbReference type="InterPro" id="IPR052698">
    <property type="entry name" value="MoCofactor_Util/Proc"/>
</dbReference>
<dbReference type="RefSeq" id="WP_152231805.1">
    <property type="nucleotide sequence ID" value="NZ_BAAAOT010000027.1"/>
</dbReference>
<dbReference type="InterPro" id="IPR003777">
    <property type="entry name" value="XdhC_CoxI"/>
</dbReference>
<evidence type="ECO:0000313" key="3">
    <source>
        <dbReference type="EMBL" id="MPV89101.1"/>
    </source>
</evidence>